<evidence type="ECO:0000313" key="1">
    <source>
        <dbReference type="EMBL" id="GLQ23123.1"/>
    </source>
</evidence>
<dbReference type="PIRSF" id="PIRSF007028">
    <property type="entry name" value="UCP007028"/>
    <property type="match status" value="1"/>
</dbReference>
<protein>
    <recommendedName>
        <fullName evidence="3">DUF1428 domain-containing protein</fullName>
    </recommendedName>
</protein>
<dbReference type="Pfam" id="PF07237">
    <property type="entry name" value="DUF1428"/>
    <property type="match status" value="1"/>
</dbReference>
<dbReference type="SUPFAM" id="SSF54909">
    <property type="entry name" value="Dimeric alpha+beta barrel"/>
    <property type="match status" value="1"/>
</dbReference>
<organism evidence="1 2">
    <name type="scientific">Algimonas ampicilliniresistens</name>
    <dbReference type="NCBI Taxonomy" id="1298735"/>
    <lineage>
        <taxon>Bacteria</taxon>
        <taxon>Pseudomonadati</taxon>
        <taxon>Pseudomonadota</taxon>
        <taxon>Alphaproteobacteria</taxon>
        <taxon>Maricaulales</taxon>
        <taxon>Robiginitomaculaceae</taxon>
        <taxon>Algimonas</taxon>
    </lineage>
</organism>
<reference evidence="1" key="1">
    <citation type="journal article" date="2014" name="Int. J. Syst. Evol. Microbiol.">
        <title>Complete genome of a new Firmicutes species belonging to the dominant human colonic microbiota ('Ruminococcus bicirculans') reveals two chromosomes and a selective capacity to utilize plant glucans.</title>
        <authorList>
            <consortium name="NISC Comparative Sequencing Program"/>
            <person name="Wegmann U."/>
            <person name="Louis P."/>
            <person name="Goesmann A."/>
            <person name="Henrissat B."/>
            <person name="Duncan S.H."/>
            <person name="Flint H.J."/>
        </authorList>
    </citation>
    <scope>NUCLEOTIDE SEQUENCE</scope>
    <source>
        <strain evidence="1">NBRC 108219</strain>
    </source>
</reference>
<dbReference type="InterPro" id="IPR011008">
    <property type="entry name" value="Dimeric_a/b-barrel"/>
</dbReference>
<dbReference type="EMBL" id="BSNK01000001">
    <property type="protein sequence ID" value="GLQ23123.1"/>
    <property type="molecule type" value="Genomic_DNA"/>
</dbReference>
<evidence type="ECO:0000313" key="2">
    <source>
        <dbReference type="Proteomes" id="UP001161391"/>
    </source>
</evidence>
<dbReference type="InterPro" id="IPR009874">
    <property type="entry name" value="DUF1428"/>
</dbReference>
<reference evidence="1" key="2">
    <citation type="submission" date="2023-01" db="EMBL/GenBank/DDBJ databases">
        <title>Draft genome sequence of Algimonas ampicilliniresistens strain NBRC 108219.</title>
        <authorList>
            <person name="Sun Q."/>
            <person name="Mori K."/>
        </authorList>
    </citation>
    <scope>NUCLEOTIDE SEQUENCE</scope>
    <source>
        <strain evidence="1">NBRC 108219</strain>
    </source>
</reference>
<dbReference type="Proteomes" id="UP001161391">
    <property type="component" value="Unassembled WGS sequence"/>
</dbReference>
<dbReference type="Gene3D" id="3.30.70.100">
    <property type="match status" value="1"/>
</dbReference>
<accession>A0ABQ5V8D8</accession>
<keyword evidence="2" id="KW-1185">Reference proteome</keyword>
<evidence type="ECO:0008006" key="3">
    <source>
        <dbReference type="Google" id="ProtNLM"/>
    </source>
</evidence>
<dbReference type="RefSeq" id="WP_284388213.1">
    <property type="nucleotide sequence ID" value="NZ_BSNK01000001.1"/>
</dbReference>
<name>A0ABQ5V8D8_9PROT</name>
<sequence length="117" mass="13080">MTYIDVFMVAVQKANKAVYIEHAQRFAEMFKRLGALECVEAWGSDVPDGEVTSMVKAVAKKDDEDVVTGWMIWPDKAVRDAAWEACESDPVMVEFGSAMPFDGKRLIFGAFEPIVKL</sequence>
<gene>
    <name evidence="1" type="primary">ybaA</name>
    <name evidence="1" type="ORF">GCM10007853_09970</name>
</gene>
<proteinExistence type="predicted"/>
<comment type="caution">
    <text evidence="1">The sequence shown here is derived from an EMBL/GenBank/DDBJ whole genome shotgun (WGS) entry which is preliminary data.</text>
</comment>